<dbReference type="STRING" id="561365.SAMN05660866_01395"/>
<evidence type="ECO:0000313" key="2">
    <source>
        <dbReference type="EMBL" id="SKB42032.1"/>
    </source>
</evidence>
<evidence type="ECO:0000313" key="3">
    <source>
        <dbReference type="Proteomes" id="UP000190339"/>
    </source>
</evidence>
<dbReference type="RefSeq" id="WP_079511872.1">
    <property type="nucleotide sequence ID" value="NZ_CAXBOB010000044.1"/>
</dbReference>
<feature type="transmembrane region" description="Helical" evidence="1">
    <location>
        <begin position="139"/>
        <end position="161"/>
    </location>
</feature>
<feature type="transmembrane region" description="Helical" evidence="1">
    <location>
        <begin position="87"/>
        <end position="104"/>
    </location>
</feature>
<name>A0A1T5B465_9FLAO</name>
<feature type="transmembrane region" description="Helical" evidence="1">
    <location>
        <begin position="110"/>
        <end position="127"/>
    </location>
</feature>
<accession>A0A1T5B465</accession>
<dbReference type="InterPro" id="IPR038330">
    <property type="entry name" value="TspO/MBR-related_sf"/>
</dbReference>
<dbReference type="Proteomes" id="UP000190339">
    <property type="component" value="Unassembled WGS sequence"/>
</dbReference>
<dbReference type="OrthoDB" id="5189031at2"/>
<organism evidence="2 3">
    <name type="scientific">Maribacter arcticus</name>
    <dbReference type="NCBI Taxonomy" id="561365"/>
    <lineage>
        <taxon>Bacteria</taxon>
        <taxon>Pseudomonadati</taxon>
        <taxon>Bacteroidota</taxon>
        <taxon>Flavobacteriia</taxon>
        <taxon>Flavobacteriales</taxon>
        <taxon>Flavobacteriaceae</taxon>
        <taxon>Maribacter</taxon>
    </lineage>
</organism>
<dbReference type="AlphaFoldDB" id="A0A1T5B465"/>
<keyword evidence="1" id="KW-0812">Transmembrane</keyword>
<dbReference type="Gene3D" id="1.20.1260.100">
    <property type="entry name" value="TspO/MBR protein"/>
    <property type="match status" value="1"/>
</dbReference>
<protein>
    <recommendedName>
        <fullName evidence="4">TspO and MBR related proteins</fullName>
    </recommendedName>
</protein>
<feature type="transmembrane region" description="Helical" evidence="1">
    <location>
        <begin position="181"/>
        <end position="199"/>
    </location>
</feature>
<proteinExistence type="predicted"/>
<keyword evidence="3" id="KW-1185">Reference proteome</keyword>
<dbReference type="EMBL" id="FUYL01000003">
    <property type="protein sequence ID" value="SKB42032.1"/>
    <property type="molecule type" value="Genomic_DNA"/>
</dbReference>
<keyword evidence="1" id="KW-0472">Membrane</keyword>
<feature type="transmembrane region" description="Helical" evidence="1">
    <location>
        <begin position="46"/>
        <end position="67"/>
    </location>
</feature>
<evidence type="ECO:0000256" key="1">
    <source>
        <dbReference type="SAM" id="Phobius"/>
    </source>
</evidence>
<keyword evidence="1" id="KW-1133">Transmembrane helix</keyword>
<feature type="transmembrane region" description="Helical" evidence="1">
    <location>
        <begin position="227"/>
        <end position="248"/>
    </location>
</feature>
<sequence>MKKKLSILNLMSVILVIAVNYISQIMEFNGTTIGEISSRYVNLFTPASYAFAIWGIIFLALLAYGIFQARRAFFSEKESLFIEQTGYWFVLANILNCCWVFAFVYNYTGLSVLIMFGILISLIKIILNTNMERWDAPISTIAFVWWPICIYSGWISVASIANISAYLSKLNWNGGILSEQAWTIGMIVVAIILNLLMIWKRNMREFALVGIWALFAIYIRHEGSYNSIAYTALIGCIILFLAISAHAFKNKETNPVIKLQERLKQKS</sequence>
<dbReference type="PANTHER" id="PTHR33802:SF1">
    <property type="entry name" value="XK-RELATED PROTEIN"/>
    <property type="match status" value="1"/>
</dbReference>
<evidence type="ECO:0008006" key="4">
    <source>
        <dbReference type="Google" id="ProtNLM"/>
    </source>
</evidence>
<feature type="transmembrane region" description="Helical" evidence="1">
    <location>
        <begin position="206"/>
        <end position="221"/>
    </location>
</feature>
<feature type="transmembrane region" description="Helical" evidence="1">
    <location>
        <begin position="7"/>
        <end position="26"/>
    </location>
</feature>
<dbReference type="PANTHER" id="PTHR33802">
    <property type="entry name" value="SI:CH211-161H7.5-RELATED"/>
    <property type="match status" value="1"/>
</dbReference>
<reference evidence="3" key="1">
    <citation type="submission" date="2017-02" db="EMBL/GenBank/DDBJ databases">
        <authorList>
            <person name="Varghese N."/>
            <person name="Submissions S."/>
        </authorList>
    </citation>
    <scope>NUCLEOTIDE SEQUENCE [LARGE SCALE GENOMIC DNA]</scope>
    <source>
        <strain evidence="3">DSM 23546</strain>
    </source>
</reference>
<gene>
    <name evidence="2" type="ORF">SAMN05660866_01395</name>
</gene>